<dbReference type="OMA" id="GHTISMW"/>
<feature type="compositionally biased region" description="Basic and acidic residues" evidence="1">
    <location>
        <begin position="1273"/>
        <end position="1291"/>
    </location>
</feature>
<dbReference type="eggNOG" id="KOG1938">
    <property type="taxonomic scope" value="Eukaryota"/>
</dbReference>
<evidence type="ECO:0000256" key="1">
    <source>
        <dbReference type="SAM" id="MobiDB-lite"/>
    </source>
</evidence>
<dbReference type="Proteomes" id="UP000007798">
    <property type="component" value="Unassembled WGS sequence"/>
</dbReference>
<feature type="domain" description="TPPC8 first Ig-like" evidence="3">
    <location>
        <begin position="717"/>
        <end position="922"/>
    </location>
</feature>
<feature type="domain" description="TPPC8 third Ig-like" evidence="4">
    <location>
        <begin position="1043"/>
        <end position="1245"/>
    </location>
</feature>
<dbReference type="GO" id="GO:1990072">
    <property type="term" value="C:TRAPPIII protein complex"/>
    <property type="evidence" value="ECO:0007669"/>
    <property type="project" value="EnsemblMetazoa"/>
</dbReference>
<dbReference type="STRING" id="7260.B4MXL8"/>
<dbReference type="Pfam" id="PF12739">
    <property type="entry name" value="TRAPPC-Trs85"/>
    <property type="match status" value="1"/>
</dbReference>
<dbReference type="InterPro" id="IPR058540">
    <property type="entry name" value="Ig_TPPC8_3rd"/>
</dbReference>
<feature type="region of interest" description="Disordered" evidence="1">
    <location>
        <begin position="1271"/>
        <end position="1301"/>
    </location>
</feature>
<dbReference type="Pfam" id="PF24545">
    <property type="entry name" value="Ig_TPPC8_1st"/>
    <property type="match status" value="1"/>
</dbReference>
<dbReference type="InterPro" id="IPR024420">
    <property type="entry name" value="TRAPP_III_complex_Trs85"/>
</dbReference>
<reference evidence="5 6" key="1">
    <citation type="journal article" date="2007" name="Nature">
        <title>Evolution of genes and genomes on the Drosophila phylogeny.</title>
        <authorList>
            <consortium name="Drosophila 12 Genomes Consortium"/>
            <person name="Clark A.G."/>
            <person name="Eisen M.B."/>
            <person name="Smith D.R."/>
            <person name="Bergman C.M."/>
            <person name="Oliver B."/>
            <person name="Markow T.A."/>
            <person name="Kaufman T.C."/>
            <person name="Kellis M."/>
            <person name="Gelbart W."/>
            <person name="Iyer V.N."/>
            <person name="Pollard D.A."/>
            <person name="Sackton T.B."/>
            <person name="Larracuente A.M."/>
            <person name="Singh N.D."/>
            <person name="Abad J.P."/>
            <person name="Abt D.N."/>
            <person name="Adryan B."/>
            <person name="Aguade M."/>
            <person name="Akashi H."/>
            <person name="Anderson W.W."/>
            <person name="Aquadro C.F."/>
            <person name="Ardell D.H."/>
            <person name="Arguello R."/>
            <person name="Artieri C.G."/>
            <person name="Barbash D.A."/>
            <person name="Barker D."/>
            <person name="Barsanti P."/>
            <person name="Batterham P."/>
            <person name="Batzoglou S."/>
            <person name="Begun D."/>
            <person name="Bhutkar A."/>
            <person name="Blanco E."/>
            <person name="Bosak S.A."/>
            <person name="Bradley R.K."/>
            <person name="Brand A.D."/>
            <person name="Brent M.R."/>
            <person name="Brooks A.N."/>
            <person name="Brown R.H."/>
            <person name="Butlin R.K."/>
            <person name="Caggese C."/>
            <person name="Calvi B.R."/>
            <person name="Bernardo de Carvalho A."/>
            <person name="Caspi A."/>
            <person name="Castrezana S."/>
            <person name="Celniker S.E."/>
            <person name="Chang J.L."/>
            <person name="Chapple C."/>
            <person name="Chatterji S."/>
            <person name="Chinwalla A."/>
            <person name="Civetta A."/>
            <person name="Clifton S.W."/>
            <person name="Comeron J.M."/>
            <person name="Costello J.C."/>
            <person name="Coyne J.A."/>
            <person name="Daub J."/>
            <person name="David R.G."/>
            <person name="Delcher A.L."/>
            <person name="Delehaunty K."/>
            <person name="Do C.B."/>
            <person name="Ebling H."/>
            <person name="Edwards K."/>
            <person name="Eickbush T."/>
            <person name="Evans J.D."/>
            <person name="Filipski A."/>
            <person name="Findeiss S."/>
            <person name="Freyhult E."/>
            <person name="Fulton L."/>
            <person name="Fulton R."/>
            <person name="Garcia A.C."/>
            <person name="Gardiner A."/>
            <person name="Garfield D.A."/>
            <person name="Garvin B.E."/>
            <person name="Gibson G."/>
            <person name="Gilbert D."/>
            <person name="Gnerre S."/>
            <person name="Godfrey J."/>
            <person name="Good R."/>
            <person name="Gotea V."/>
            <person name="Gravely B."/>
            <person name="Greenberg A.J."/>
            <person name="Griffiths-Jones S."/>
            <person name="Gross S."/>
            <person name="Guigo R."/>
            <person name="Gustafson E.A."/>
            <person name="Haerty W."/>
            <person name="Hahn M.W."/>
            <person name="Halligan D.L."/>
            <person name="Halpern A.L."/>
            <person name="Halter G.M."/>
            <person name="Han M.V."/>
            <person name="Heger A."/>
            <person name="Hillier L."/>
            <person name="Hinrichs A.S."/>
            <person name="Holmes I."/>
            <person name="Hoskins R.A."/>
            <person name="Hubisz M.J."/>
            <person name="Hultmark D."/>
            <person name="Huntley M.A."/>
            <person name="Jaffe D.B."/>
            <person name="Jagadeeshan S."/>
            <person name="Jeck W.R."/>
            <person name="Johnson J."/>
            <person name="Jones C.D."/>
            <person name="Jordan W.C."/>
            <person name="Karpen G.H."/>
            <person name="Kataoka E."/>
            <person name="Keightley P.D."/>
            <person name="Kheradpour P."/>
            <person name="Kirkness E.F."/>
            <person name="Koerich L.B."/>
            <person name="Kristiansen K."/>
            <person name="Kudrna D."/>
            <person name="Kulathinal R.J."/>
            <person name="Kumar S."/>
            <person name="Kwok R."/>
            <person name="Lander E."/>
            <person name="Langley C.H."/>
            <person name="Lapoint R."/>
            <person name="Lazzaro B.P."/>
            <person name="Lee S.J."/>
            <person name="Levesque L."/>
            <person name="Li R."/>
            <person name="Lin C.F."/>
            <person name="Lin M.F."/>
            <person name="Lindblad-Toh K."/>
            <person name="Llopart A."/>
            <person name="Long M."/>
            <person name="Low L."/>
            <person name="Lozovsky E."/>
            <person name="Lu J."/>
            <person name="Luo M."/>
            <person name="Machado C.A."/>
            <person name="Makalowski W."/>
            <person name="Marzo M."/>
            <person name="Matsuda M."/>
            <person name="Matzkin L."/>
            <person name="McAllister B."/>
            <person name="McBride C.S."/>
            <person name="McKernan B."/>
            <person name="McKernan K."/>
            <person name="Mendez-Lago M."/>
            <person name="Minx P."/>
            <person name="Mollenhauer M.U."/>
            <person name="Montooth K."/>
            <person name="Mount S.M."/>
            <person name="Mu X."/>
            <person name="Myers E."/>
            <person name="Negre B."/>
            <person name="Newfeld S."/>
            <person name="Nielsen R."/>
            <person name="Noor M.A."/>
            <person name="O'Grady P."/>
            <person name="Pachter L."/>
            <person name="Papaceit M."/>
            <person name="Parisi M.J."/>
            <person name="Parisi M."/>
            <person name="Parts L."/>
            <person name="Pedersen J.S."/>
            <person name="Pesole G."/>
            <person name="Phillippy A.M."/>
            <person name="Ponting C.P."/>
            <person name="Pop M."/>
            <person name="Porcelli D."/>
            <person name="Powell J.R."/>
            <person name="Prohaska S."/>
            <person name="Pruitt K."/>
            <person name="Puig M."/>
            <person name="Quesneville H."/>
            <person name="Ram K.R."/>
            <person name="Rand D."/>
            <person name="Rasmussen M.D."/>
            <person name="Reed L.K."/>
            <person name="Reenan R."/>
            <person name="Reily A."/>
            <person name="Remington K.A."/>
            <person name="Rieger T.T."/>
            <person name="Ritchie M.G."/>
            <person name="Robin C."/>
            <person name="Rogers Y.H."/>
            <person name="Rohde C."/>
            <person name="Rozas J."/>
            <person name="Rubenfield M.J."/>
            <person name="Ruiz A."/>
            <person name="Russo S."/>
            <person name="Salzberg S.L."/>
            <person name="Sanchez-Gracia A."/>
            <person name="Saranga D.J."/>
            <person name="Sato H."/>
            <person name="Schaeffer S.W."/>
            <person name="Schatz M.C."/>
            <person name="Schlenke T."/>
            <person name="Schwartz R."/>
            <person name="Segarra C."/>
            <person name="Singh R.S."/>
            <person name="Sirot L."/>
            <person name="Sirota M."/>
            <person name="Sisneros N.B."/>
            <person name="Smith C.D."/>
            <person name="Smith T.F."/>
            <person name="Spieth J."/>
            <person name="Stage D.E."/>
            <person name="Stark A."/>
            <person name="Stephan W."/>
            <person name="Strausberg R.L."/>
            <person name="Strempel S."/>
            <person name="Sturgill D."/>
            <person name="Sutton G."/>
            <person name="Sutton G.G."/>
            <person name="Tao W."/>
            <person name="Teichmann S."/>
            <person name="Tobari Y.N."/>
            <person name="Tomimura Y."/>
            <person name="Tsolas J.M."/>
            <person name="Valente V.L."/>
            <person name="Venter E."/>
            <person name="Venter J.C."/>
            <person name="Vicario S."/>
            <person name="Vieira F.G."/>
            <person name="Vilella A.J."/>
            <person name="Villasante A."/>
            <person name="Walenz B."/>
            <person name="Wang J."/>
            <person name="Wasserman M."/>
            <person name="Watts T."/>
            <person name="Wilson D."/>
            <person name="Wilson R.K."/>
            <person name="Wing R.A."/>
            <person name="Wolfner M.F."/>
            <person name="Wong A."/>
            <person name="Wong G.K."/>
            <person name="Wu C.I."/>
            <person name="Wu G."/>
            <person name="Yamamoto D."/>
            <person name="Yang H.P."/>
            <person name="Yang S.P."/>
            <person name="Yorke J.A."/>
            <person name="Yoshida K."/>
            <person name="Zdobnov E."/>
            <person name="Zhang P."/>
            <person name="Zhang Y."/>
            <person name="Zimin A.V."/>
            <person name="Baldwin J."/>
            <person name="Abdouelleil A."/>
            <person name="Abdulkadir J."/>
            <person name="Abebe A."/>
            <person name="Abera B."/>
            <person name="Abreu J."/>
            <person name="Acer S.C."/>
            <person name="Aftuck L."/>
            <person name="Alexander A."/>
            <person name="An P."/>
            <person name="Anderson E."/>
            <person name="Anderson S."/>
            <person name="Arachi H."/>
            <person name="Azer M."/>
            <person name="Bachantsang P."/>
            <person name="Barry A."/>
            <person name="Bayul T."/>
            <person name="Berlin A."/>
            <person name="Bessette D."/>
            <person name="Bloom T."/>
            <person name="Blye J."/>
            <person name="Boguslavskiy L."/>
            <person name="Bonnet C."/>
            <person name="Boukhgalter B."/>
            <person name="Bourzgui I."/>
            <person name="Brown A."/>
            <person name="Cahill P."/>
            <person name="Channer S."/>
            <person name="Cheshatsang Y."/>
            <person name="Chuda L."/>
            <person name="Citroen M."/>
            <person name="Collymore A."/>
            <person name="Cooke P."/>
            <person name="Costello M."/>
            <person name="D'Aco K."/>
            <person name="Daza R."/>
            <person name="De Haan G."/>
            <person name="DeGray S."/>
            <person name="DeMaso C."/>
            <person name="Dhargay N."/>
            <person name="Dooley K."/>
            <person name="Dooley E."/>
            <person name="Doricent M."/>
            <person name="Dorje P."/>
            <person name="Dorjee K."/>
            <person name="Dupes A."/>
            <person name="Elong R."/>
            <person name="Falk J."/>
            <person name="Farina A."/>
            <person name="Faro S."/>
            <person name="Ferguson D."/>
            <person name="Fisher S."/>
            <person name="Foley C.D."/>
            <person name="Franke A."/>
            <person name="Friedrich D."/>
            <person name="Gadbois L."/>
            <person name="Gearin G."/>
            <person name="Gearin C.R."/>
            <person name="Giannoukos G."/>
            <person name="Goode T."/>
            <person name="Graham J."/>
            <person name="Grandbois E."/>
            <person name="Grewal S."/>
            <person name="Gyaltsen K."/>
            <person name="Hafez N."/>
            <person name="Hagos B."/>
            <person name="Hall J."/>
            <person name="Henson C."/>
            <person name="Hollinger A."/>
            <person name="Honan T."/>
            <person name="Huard M.D."/>
            <person name="Hughes L."/>
            <person name="Hurhula B."/>
            <person name="Husby M.E."/>
            <person name="Kamat A."/>
            <person name="Kanga B."/>
            <person name="Kashin S."/>
            <person name="Khazanovich D."/>
            <person name="Kisner P."/>
            <person name="Lance K."/>
            <person name="Lara M."/>
            <person name="Lee W."/>
            <person name="Lennon N."/>
            <person name="Letendre F."/>
            <person name="LeVine R."/>
            <person name="Lipovsky A."/>
            <person name="Liu X."/>
            <person name="Liu J."/>
            <person name="Liu S."/>
            <person name="Lokyitsang T."/>
            <person name="Lokyitsang Y."/>
            <person name="Lubonja R."/>
            <person name="Lui A."/>
            <person name="MacDonald P."/>
            <person name="Magnisalis V."/>
            <person name="Maru K."/>
            <person name="Matthews C."/>
            <person name="McCusker W."/>
            <person name="McDonough S."/>
            <person name="Mehta T."/>
            <person name="Meldrim J."/>
            <person name="Meneus L."/>
            <person name="Mihai O."/>
            <person name="Mihalev A."/>
            <person name="Mihova T."/>
            <person name="Mittelman R."/>
            <person name="Mlenga V."/>
            <person name="Montmayeur A."/>
            <person name="Mulrain L."/>
            <person name="Navidi A."/>
            <person name="Naylor J."/>
            <person name="Negash T."/>
            <person name="Nguyen T."/>
            <person name="Nguyen N."/>
            <person name="Nicol R."/>
            <person name="Norbu C."/>
            <person name="Norbu N."/>
            <person name="Novod N."/>
            <person name="O'Neill B."/>
            <person name="Osman S."/>
            <person name="Markiewicz E."/>
            <person name="Oyono O.L."/>
            <person name="Patti C."/>
            <person name="Phunkhang P."/>
            <person name="Pierre F."/>
            <person name="Priest M."/>
            <person name="Raghuraman S."/>
            <person name="Rege F."/>
            <person name="Reyes R."/>
            <person name="Rise C."/>
            <person name="Rogov P."/>
            <person name="Ross K."/>
            <person name="Ryan E."/>
            <person name="Settipalli S."/>
            <person name="Shea T."/>
            <person name="Sherpa N."/>
            <person name="Shi L."/>
            <person name="Shih D."/>
            <person name="Sparrow T."/>
            <person name="Spaulding J."/>
            <person name="Stalker J."/>
            <person name="Stange-Thomann N."/>
            <person name="Stavropoulos S."/>
            <person name="Stone C."/>
            <person name="Strader C."/>
            <person name="Tesfaye S."/>
            <person name="Thomson T."/>
            <person name="Thoulutsang Y."/>
            <person name="Thoulutsang D."/>
            <person name="Topham K."/>
            <person name="Topping I."/>
            <person name="Tsamla T."/>
            <person name="Vassiliev H."/>
            <person name="Vo A."/>
            <person name="Wangchuk T."/>
            <person name="Wangdi T."/>
            <person name="Weiand M."/>
            <person name="Wilkinson J."/>
            <person name="Wilson A."/>
            <person name="Yadav S."/>
            <person name="Young G."/>
            <person name="Yu Q."/>
            <person name="Zembek L."/>
            <person name="Zhong D."/>
            <person name="Zimmer A."/>
            <person name="Zwirko Z."/>
            <person name="Jaffe D.B."/>
            <person name="Alvarez P."/>
            <person name="Brockman W."/>
            <person name="Butler J."/>
            <person name="Chin C."/>
            <person name="Gnerre S."/>
            <person name="Grabherr M."/>
            <person name="Kleber M."/>
            <person name="Mauceli E."/>
            <person name="MacCallum I."/>
        </authorList>
    </citation>
    <scope>NUCLEOTIDE SEQUENCE [LARGE SCALE GENOMIC DNA]</scope>
    <source>
        <strain evidence="6">Tucson 14030-0811.24</strain>
    </source>
</reference>
<dbReference type="InterPro" id="IPR058538">
    <property type="entry name" value="Ig_TPPC8_2nd"/>
</dbReference>
<keyword evidence="6" id="KW-1185">Reference proteome</keyword>
<dbReference type="PANTHER" id="PTHR12975">
    <property type="entry name" value="TRANSPORT PROTEIN TRAPP"/>
    <property type="match status" value="1"/>
</dbReference>
<evidence type="ECO:0000259" key="3">
    <source>
        <dbReference type="Pfam" id="PF24545"/>
    </source>
</evidence>
<organism evidence="5 6">
    <name type="scientific">Drosophila willistoni</name>
    <name type="common">Fruit fly</name>
    <dbReference type="NCBI Taxonomy" id="7260"/>
    <lineage>
        <taxon>Eukaryota</taxon>
        <taxon>Metazoa</taxon>
        <taxon>Ecdysozoa</taxon>
        <taxon>Arthropoda</taxon>
        <taxon>Hexapoda</taxon>
        <taxon>Insecta</taxon>
        <taxon>Pterygota</taxon>
        <taxon>Neoptera</taxon>
        <taxon>Endopterygota</taxon>
        <taxon>Diptera</taxon>
        <taxon>Brachycera</taxon>
        <taxon>Muscomorpha</taxon>
        <taxon>Ephydroidea</taxon>
        <taxon>Drosophilidae</taxon>
        <taxon>Drosophila</taxon>
        <taxon>Sophophora</taxon>
    </lineage>
</organism>
<accession>B4MXL8</accession>
<evidence type="ECO:0000313" key="6">
    <source>
        <dbReference type="Proteomes" id="UP000007798"/>
    </source>
</evidence>
<name>B4MXL8_DROWI</name>
<evidence type="ECO:0000259" key="2">
    <source>
        <dbReference type="Pfam" id="PF24544"/>
    </source>
</evidence>
<sequence length="1338" mass="149572">MLQLTGQNYNARDIIKNIFSPLIGVLSSPLADEACQRNNLTFVELLQPFAKLPNDAHFRDVSGTSVSVRGLRLNFCDVDWRPPQTVLARKMLNDSVTNAHNDKTKVVTIADMDLELPTSEPWFEQWRETFLTVQFPAEHEFTRHLLSCLLILSSADPQIVETAHKLTQRVQQMQSITPQKLPKWFHPSEVLNSYVVLHEARQGDLSKAQQAFEMLKSTFGDSKCFLISINSNEGGQPAAQDMQDLWKDYIKRQPKSTLAQEGSSDPSAPKSPQEATSAVGSMPAMQMSVLQEQEQDVVGMLHPLSPMQESATDALSTRLSISSESIASQNINPNVWAASDDVAADNAPHGSCLGAKDLENLRHFVQDYAVRALIPYIEHLVAILSEGVTQKKGVSKSLLSATKRWFVTSKPGAGANNQNAVIYTNESAELQTRKLGDLYFMFGHYNLAFQAYHQAKRDFNADSAWQYYAGALEMAALSAFQLGTAHRKTYDYMEDAIVCYLTVCKLQQFATRATLLSMECLKTARLYSEVAKQLIRMTSEESDLRSALLLEQAAYCFLISPQPRAMHRKYAFHIVLAGNRYSRAGQRRHAYRCYRQAYQVFEKREWSLAEDHIQYTVAKQAYQLKQLEESSRSFAHLLRPGSQQNAQQQANFLKEYLQTQNELIRRSPELGLVPHALPQVIQSSIRVLTLVPPLTAQPNIEPASNLNINSPFQPGDEAIWHKLEEMLVITAASNKPFVFKPSRYLFTQQQPALDIPLAIQGEPIELAVSLANSVKCGVALTDIDLLWKLTLDNGEELSNGNLSTSDGASSAAIQAAVKCQCPVNIELAEQATETLHFRLTPKLTGRLNILGLFCRVAALTDPATSLLGYLKFETQRVKPSAESKKSTQSLSQTMLDNRLDLRLIPQLPALSIGFSSVPSEMLTGEIVPVTITLRNLGIAPIDEIFVACDNPRSITLLQKESQQPLPLAMLNSLRNLSNDKLVKDKEIRGQHVCSLPPLEAQQAQTVPMWLQAPHKTGNFQLRLLFYYSVPGGAAIKYRLVRHIWQLQVESCLEAEATCIISNVTNGELGLDIKLKNVNNEQKNVSTEVYINTLSLYSKEYKLNPDKLFIMDKMGISAGQAGEHSLKSQKSCSFQGRLQANQDSKDEEFSQQATMPSIKQLLASRLSHLKIMPMDRISDLLPLEDPRSFLANEETIFFPTNISTEDFNAIVASYLPHSTLALSWSAIISQDEGRNERLVNGLHFIKLYNLYETGNCPSGDLSAASEVLLRRKSKDGEKGPSKREFQLSEDKIAGSPDPNEQYEVFGDEREHWEPNENYIGQRCLLEDESFVMPVAPAKG</sequence>
<dbReference type="EMBL" id="CH963876">
    <property type="protein sequence ID" value="EDW76787.1"/>
    <property type="molecule type" value="Genomic_DNA"/>
</dbReference>
<evidence type="ECO:0000313" key="5">
    <source>
        <dbReference type="EMBL" id="EDW76787.1"/>
    </source>
</evidence>
<dbReference type="KEGG" id="dwi:6643032"/>
<dbReference type="Pfam" id="PF24544">
    <property type="entry name" value="Ig_TPPC8_2nd"/>
    <property type="match status" value="1"/>
</dbReference>
<evidence type="ECO:0008006" key="7">
    <source>
        <dbReference type="Google" id="ProtNLM"/>
    </source>
</evidence>
<dbReference type="Pfam" id="PF24546">
    <property type="entry name" value="Ig_TPPC8_3rd"/>
    <property type="match status" value="1"/>
</dbReference>
<feature type="region of interest" description="Disordered" evidence="1">
    <location>
        <begin position="255"/>
        <end position="281"/>
    </location>
</feature>
<protein>
    <recommendedName>
        <fullName evidence="7">Trafficking protein particle complex subunit 8</fullName>
    </recommendedName>
</protein>
<dbReference type="OrthoDB" id="203724at2759"/>
<dbReference type="SMR" id="B4MXL8"/>
<dbReference type="InterPro" id="IPR058541">
    <property type="entry name" value="Ig_TPPC8_1st"/>
</dbReference>
<dbReference type="PANTHER" id="PTHR12975:SF6">
    <property type="entry name" value="TRAFFICKING PROTEIN PARTICLE COMPLEX SUBUNIT 8"/>
    <property type="match status" value="1"/>
</dbReference>
<proteinExistence type="predicted"/>
<gene>
    <name evidence="5" type="primary">Dwil\GK20240</name>
    <name evidence="5" type="ORF">Dwil_GK20240</name>
</gene>
<dbReference type="HOGENOM" id="CLU_004823_3_0_1"/>
<feature type="domain" description="TPPC8 second Ig-like" evidence="2">
    <location>
        <begin position="924"/>
        <end position="1040"/>
    </location>
</feature>
<dbReference type="FunCoup" id="B4MXL8">
    <property type="interactions" value="2176"/>
</dbReference>
<dbReference type="InParanoid" id="B4MXL8"/>
<evidence type="ECO:0000259" key="4">
    <source>
        <dbReference type="Pfam" id="PF24546"/>
    </source>
</evidence>
<dbReference type="PhylomeDB" id="B4MXL8"/>
<feature type="compositionally biased region" description="Polar residues" evidence="1">
    <location>
        <begin position="255"/>
        <end position="266"/>
    </location>
</feature>